<dbReference type="PANTHER" id="PTHR43309:SF3">
    <property type="entry name" value="5-OXOPROLINASE SUBUNIT C"/>
    <property type="match status" value="1"/>
</dbReference>
<evidence type="ECO:0000256" key="1">
    <source>
        <dbReference type="ARBA" id="ARBA00022741"/>
    </source>
</evidence>
<name>A0A3N4NQF8_9FLAO</name>
<dbReference type="PANTHER" id="PTHR43309">
    <property type="entry name" value="5-OXOPROLINASE SUBUNIT C"/>
    <property type="match status" value="1"/>
</dbReference>
<feature type="domain" description="Carboxyltransferase" evidence="4">
    <location>
        <begin position="23"/>
        <end position="285"/>
    </location>
</feature>
<dbReference type="GO" id="GO:0005524">
    <property type="term" value="F:ATP binding"/>
    <property type="evidence" value="ECO:0007669"/>
    <property type="project" value="UniProtKB-KW"/>
</dbReference>
<comment type="caution">
    <text evidence="5">The sequence shown here is derived from an EMBL/GenBank/DDBJ whole genome shotgun (WGS) entry which is preliminary data.</text>
</comment>
<gene>
    <name evidence="5" type="ORF">EGM88_05315</name>
</gene>
<keyword evidence="2" id="KW-0378">Hydrolase</keyword>
<evidence type="ECO:0000313" key="5">
    <source>
        <dbReference type="EMBL" id="RPD98612.1"/>
    </source>
</evidence>
<dbReference type="GO" id="GO:0016787">
    <property type="term" value="F:hydrolase activity"/>
    <property type="evidence" value="ECO:0007669"/>
    <property type="project" value="UniProtKB-KW"/>
</dbReference>
<proteinExistence type="predicted"/>
<evidence type="ECO:0000259" key="4">
    <source>
        <dbReference type="SMART" id="SM00797"/>
    </source>
</evidence>
<keyword evidence="5" id="KW-0808">Transferase</keyword>
<protein>
    <submittedName>
        <fullName evidence="5">Biotin-dependent carboxyltransferase</fullName>
    </submittedName>
</protein>
<dbReference type="SMART" id="SM00797">
    <property type="entry name" value="AHS2"/>
    <property type="match status" value="1"/>
</dbReference>
<reference evidence="5 6" key="1">
    <citation type="submission" date="2018-11" db="EMBL/GenBank/DDBJ databases">
        <title>Aureibaculum marinum gen. nov., sp. nov., a member of the family Flavobacteriaceae isolated from the Bohai Sea.</title>
        <authorList>
            <person name="Ji X."/>
        </authorList>
    </citation>
    <scope>NUCLEOTIDE SEQUENCE [LARGE SCALE GENOMIC DNA]</scope>
    <source>
        <strain evidence="5 6">BH-SD17</strain>
    </source>
</reference>
<dbReference type="InterPro" id="IPR029000">
    <property type="entry name" value="Cyclophilin-like_dom_sf"/>
</dbReference>
<sequence length="285" mass="31791">MIRVLSPGFYTTIQDMGRYGYADIGVPSSGIMDRYSGQLANQIIGNNVNDSLLEICLGNCILKFEKQTVVCVSGADFSPKINNDSVRLNKAVLVNKNDILSFGKKRYGSRAYLAVKGGFQTSVELGSRSFYEGITSRVLLKKDDILPIRSFIIEKLPLNASVKVDENYFKSKDLLAYPGPEYDLLSFKQKAQLKKVVFTISKDNNRMGYRLEEHLENKLPSILTSSVLPGTVQLTPSGKIIILMRDCQVTGGYPRVLQLSEIAINRLAQKSTGDTIQFIIEDLDW</sequence>
<evidence type="ECO:0000256" key="2">
    <source>
        <dbReference type="ARBA" id="ARBA00022801"/>
    </source>
</evidence>
<dbReference type="GO" id="GO:0016740">
    <property type="term" value="F:transferase activity"/>
    <property type="evidence" value="ECO:0007669"/>
    <property type="project" value="UniProtKB-KW"/>
</dbReference>
<organism evidence="5 6">
    <name type="scientific">Aureibaculum marinum</name>
    <dbReference type="NCBI Taxonomy" id="2487930"/>
    <lineage>
        <taxon>Bacteria</taxon>
        <taxon>Pseudomonadati</taxon>
        <taxon>Bacteroidota</taxon>
        <taxon>Flavobacteriia</taxon>
        <taxon>Flavobacteriales</taxon>
        <taxon>Flavobacteriaceae</taxon>
        <taxon>Aureibaculum</taxon>
    </lineage>
</organism>
<evidence type="ECO:0000313" key="6">
    <source>
        <dbReference type="Proteomes" id="UP000270856"/>
    </source>
</evidence>
<evidence type="ECO:0000256" key="3">
    <source>
        <dbReference type="ARBA" id="ARBA00022840"/>
    </source>
</evidence>
<keyword evidence="3" id="KW-0067">ATP-binding</keyword>
<dbReference type="AlphaFoldDB" id="A0A3N4NQF8"/>
<dbReference type="RefSeq" id="WP_123896929.1">
    <property type="nucleotide sequence ID" value="NZ_RPFJ01000006.1"/>
</dbReference>
<keyword evidence="6" id="KW-1185">Reference proteome</keyword>
<dbReference type="InterPro" id="IPR003778">
    <property type="entry name" value="CT_A_B"/>
</dbReference>
<dbReference type="InterPro" id="IPR052708">
    <property type="entry name" value="PxpC"/>
</dbReference>
<dbReference type="Gene3D" id="2.40.100.10">
    <property type="entry name" value="Cyclophilin-like"/>
    <property type="match status" value="1"/>
</dbReference>
<dbReference type="Proteomes" id="UP000270856">
    <property type="component" value="Unassembled WGS sequence"/>
</dbReference>
<keyword evidence="1" id="KW-0547">Nucleotide-binding</keyword>
<dbReference type="EMBL" id="RPFJ01000006">
    <property type="protein sequence ID" value="RPD98612.1"/>
    <property type="molecule type" value="Genomic_DNA"/>
</dbReference>
<dbReference type="OrthoDB" id="9782422at2"/>
<dbReference type="Pfam" id="PF02626">
    <property type="entry name" value="CT_A_B"/>
    <property type="match status" value="1"/>
</dbReference>
<accession>A0A3N4NQF8</accession>